<dbReference type="PANTHER" id="PTHR44051">
    <property type="entry name" value="GLUTATHIONE S-TRANSFERASE-RELATED"/>
    <property type="match status" value="1"/>
</dbReference>
<dbReference type="InterPro" id="IPR034345">
    <property type="entry name" value="Gtt2-like_N"/>
</dbReference>
<sequence length="204" mass="23322">MKLYDSDWAPNPRRVRLFLAEKNMHVDRVDVDLKTLKHKTPEFSEINALQRVPVLELDDGTRISESVAICRYLEEIQPDPPLFGRDAREKALVEMWNRRVELNFFASVAAAFRHLHPAMAAAEVPQVKDWGEANKIKAMEALAFLDQALADRPFLTGDAFSIADITLLVAYDFMKPARLKCPDELENIRRWYDAVSQRPSAGVQ</sequence>
<dbReference type="CDD" id="cd03182">
    <property type="entry name" value="GST_C_GTT2_like"/>
    <property type="match status" value="1"/>
</dbReference>
<dbReference type="SFLD" id="SFLDS00019">
    <property type="entry name" value="Glutathione_Transferase_(cytos"/>
    <property type="match status" value="1"/>
</dbReference>
<evidence type="ECO:0000259" key="2">
    <source>
        <dbReference type="PROSITE" id="PS50405"/>
    </source>
</evidence>
<dbReference type="SFLD" id="SFLDG00358">
    <property type="entry name" value="Main_(cytGST)"/>
    <property type="match status" value="1"/>
</dbReference>
<dbReference type="SUPFAM" id="SSF52833">
    <property type="entry name" value="Thioredoxin-like"/>
    <property type="match status" value="1"/>
</dbReference>
<reference evidence="3" key="2">
    <citation type="submission" date="2023-07" db="EMBL/GenBank/DDBJ databases">
        <authorList>
            <person name="Shen H."/>
        </authorList>
    </citation>
    <scope>NUCLEOTIDE SEQUENCE</scope>
    <source>
        <strain evidence="3">TNR-22</strain>
    </source>
</reference>
<dbReference type="Gene3D" id="3.40.30.10">
    <property type="entry name" value="Glutaredoxin"/>
    <property type="match status" value="1"/>
</dbReference>
<dbReference type="InterPro" id="IPR036282">
    <property type="entry name" value="Glutathione-S-Trfase_C_sf"/>
</dbReference>
<organism evidence="3 4">
    <name type="scientific">Rhizobium alvei</name>
    <dbReference type="NCBI Taxonomy" id="1132659"/>
    <lineage>
        <taxon>Bacteria</taxon>
        <taxon>Pseudomonadati</taxon>
        <taxon>Pseudomonadota</taxon>
        <taxon>Alphaproteobacteria</taxon>
        <taxon>Hyphomicrobiales</taxon>
        <taxon>Rhizobiaceae</taxon>
        <taxon>Rhizobium/Agrobacterium group</taxon>
        <taxon>Rhizobium</taxon>
    </lineage>
</organism>
<evidence type="ECO:0000259" key="1">
    <source>
        <dbReference type="PROSITE" id="PS50404"/>
    </source>
</evidence>
<dbReference type="PROSITE" id="PS50405">
    <property type="entry name" value="GST_CTER"/>
    <property type="match status" value="1"/>
</dbReference>
<dbReference type="InterPro" id="IPR036249">
    <property type="entry name" value="Thioredoxin-like_sf"/>
</dbReference>
<dbReference type="InterPro" id="IPR004046">
    <property type="entry name" value="GST_C"/>
</dbReference>
<dbReference type="PANTHER" id="PTHR44051:SF8">
    <property type="entry name" value="GLUTATHIONE S-TRANSFERASE GSTA"/>
    <property type="match status" value="1"/>
</dbReference>
<feature type="domain" description="GST C-terminal" evidence="2">
    <location>
        <begin position="86"/>
        <end position="204"/>
    </location>
</feature>
<dbReference type="EMBL" id="JAUOZU010000006">
    <property type="protein sequence ID" value="MDO6963908.1"/>
    <property type="molecule type" value="Genomic_DNA"/>
</dbReference>
<proteinExistence type="predicted"/>
<dbReference type="Pfam" id="PF00043">
    <property type="entry name" value="GST_C"/>
    <property type="match status" value="1"/>
</dbReference>
<evidence type="ECO:0000313" key="3">
    <source>
        <dbReference type="EMBL" id="MDO6963908.1"/>
    </source>
</evidence>
<dbReference type="SUPFAM" id="SSF47616">
    <property type="entry name" value="GST C-terminal domain-like"/>
    <property type="match status" value="1"/>
</dbReference>
<keyword evidence="4" id="KW-1185">Reference proteome</keyword>
<dbReference type="Pfam" id="PF13409">
    <property type="entry name" value="GST_N_2"/>
    <property type="match status" value="1"/>
</dbReference>
<dbReference type="InterPro" id="IPR034346">
    <property type="entry name" value="Gtt2-like_C"/>
</dbReference>
<protein>
    <submittedName>
        <fullName evidence="3">Glutathione S-transferase</fullName>
    </submittedName>
</protein>
<comment type="caution">
    <text evidence="3">The sequence shown here is derived from an EMBL/GenBank/DDBJ whole genome shotgun (WGS) entry which is preliminary data.</text>
</comment>
<accession>A0ABT8YKM9</accession>
<dbReference type="InterPro" id="IPR010987">
    <property type="entry name" value="Glutathione-S-Trfase_C-like"/>
</dbReference>
<gene>
    <name evidence="3" type="ORF">Q4481_08055</name>
</gene>
<name>A0ABT8YKM9_9HYPH</name>
<dbReference type="CDD" id="cd03051">
    <property type="entry name" value="GST_N_GTT2_like"/>
    <property type="match status" value="1"/>
</dbReference>
<reference evidence="3" key="1">
    <citation type="journal article" date="2015" name="Int. J. Syst. Evol. Microbiol.">
        <title>Rhizobium alvei sp. nov., isolated from a freshwater river.</title>
        <authorList>
            <person name="Sheu S.Y."/>
            <person name="Huang H.W."/>
            <person name="Young C.C."/>
            <person name="Chen W.M."/>
        </authorList>
    </citation>
    <scope>NUCLEOTIDE SEQUENCE</scope>
    <source>
        <strain evidence="3">TNR-22</strain>
    </source>
</reference>
<dbReference type="InterPro" id="IPR004045">
    <property type="entry name" value="Glutathione_S-Trfase_N"/>
</dbReference>
<dbReference type="InterPro" id="IPR040079">
    <property type="entry name" value="Glutathione_S-Trfase"/>
</dbReference>
<dbReference type="Gene3D" id="1.20.1050.10">
    <property type="match status" value="1"/>
</dbReference>
<dbReference type="PROSITE" id="PS50404">
    <property type="entry name" value="GST_NTER"/>
    <property type="match status" value="1"/>
</dbReference>
<evidence type="ECO:0000313" key="4">
    <source>
        <dbReference type="Proteomes" id="UP001174932"/>
    </source>
</evidence>
<dbReference type="RefSeq" id="WP_304375820.1">
    <property type="nucleotide sequence ID" value="NZ_JAUOZU010000006.1"/>
</dbReference>
<dbReference type="Proteomes" id="UP001174932">
    <property type="component" value="Unassembled WGS sequence"/>
</dbReference>
<feature type="domain" description="GST N-terminal" evidence="1">
    <location>
        <begin position="1"/>
        <end position="81"/>
    </location>
</feature>